<name>A0A843TKY1_COLES</name>
<proteinExistence type="predicted"/>
<sequence>MSVFASHVVVTMSSHTEFPTVLYFSTVARLVALLPHLLSKVRLLSGGRARTGRRRRGASCNLGVRLPPLGPWPRPLGHDRRPGRDLVTPDRTTTTGLGCIVPGRCVLVVAGVANASWSRCLTASLLLF</sequence>
<reference evidence="1" key="1">
    <citation type="submission" date="2017-07" db="EMBL/GenBank/DDBJ databases">
        <title>Taro Niue Genome Assembly and Annotation.</title>
        <authorList>
            <person name="Atibalentja N."/>
            <person name="Keating K."/>
            <person name="Fields C.J."/>
        </authorList>
    </citation>
    <scope>NUCLEOTIDE SEQUENCE</scope>
    <source>
        <strain evidence="1">Niue_2</strain>
        <tissue evidence="1">Leaf</tissue>
    </source>
</reference>
<gene>
    <name evidence="1" type="ORF">Taro_002442</name>
</gene>
<dbReference type="Proteomes" id="UP000652761">
    <property type="component" value="Unassembled WGS sequence"/>
</dbReference>
<dbReference type="EMBL" id="NMUH01000058">
    <property type="protein sequence ID" value="MQL70143.1"/>
    <property type="molecule type" value="Genomic_DNA"/>
</dbReference>
<dbReference type="AlphaFoldDB" id="A0A843TKY1"/>
<organism evidence="1 2">
    <name type="scientific">Colocasia esculenta</name>
    <name type="common">Wild taro</name>
    <name type="synonym">Arum esculentum</name>
    <dbReference type="NCBI Taxonomy" id="4460"/>
    <lineage>
        <taxon>Eukaryota</taxon>
        <taxon>Viridiplantae</taxon>
        <taxon>Streptophyta</taxon>
        <taxon>Embryophyta</taxon>
        <taxon>Tracheophyta</taxon>
        <taxon>Spermatophyta</taxon>
        <taxon>Magnoliopsida</taxon>
        <taxon>Liliopsida</taxon>
        <taxon>Araceae</taxon>
        <taxon>Aroideae</taxon>
        <taxon>Colocasieae</taxon>
        <taxon>Colocasia</taxon>
    </lineage>
</organism>
<accession>A0A843TKY1</accession>
<comment type="caution">
    <text evidence="1">The sequence shown here is derived from an EMBL/GenBank/DDBJ whole genome shotgun (WGS) entry which is preliminary data.</text>
</comment>
<evidence type="ECO:0000313" key="2">
    <source>
        <dbReference type="Proteomes" id="UP000652761"/>
    </source>
</evidence>
<protein>
    <submittedName>
        <fullName evidence="1">Uncharacterized protein</fullName>
    </submittedName>
</protein>
<evidence type="ECO:0000313" key="1">
    <source>
        <dbReference type="EMBL" id="MQL70143.1"/>
    </source>
</evidence>
<keyword evidence="2" id="KW-1185">Reference proteome</keyword>